<organism evidence="1 2">
    <name type="scientific">Clostridium felsineum</name>
    <dbReference type="NCBI Taxonomy" id="36839"/>
    <lineage>
        <taxon>Bacteria</taxon>
        <taxon>Bacillati</taxon>
        <taxon>Bacillota</taxon>
        <taxon>Clostridia</taxon>
        <taxon>Eubacteriales</taxon>
        <taxon>Clostridiaceae</taxon>
        <taxon>Clostridium</taxon>
    </lineage>
</organism>
<dbReference type="Proteomes" id="UP000190951">
    <property type="component" value="Chromosome"/>
</dbReference>
<dbReference type="RefSeq" id="WP_077835980.1">
    <property type="nucleotide sequence ID" value="NZ_CP096983.1"/>
</dbReference>
<evidence type="ECO:0000313" key="1">
    <source>
        <dbReference type="EMBL" id="URZ12211.1"/>
    </source>
</evidence>
<protein>
    <submittedName>
        <fullName evidence="1">Sporulation protein YunB</fullName>
    </submittedName>
</protein>
<sequence>MVYISGKKSKLVIIIILTFMLVLFNSLIYSFDKLITPVIMQTANSDIKSKITEIVNKNMSEVYNKNYDYNKIIEIEKDNEGNIVMMKANTVKLNKLACDLALEAQYDIKKLGEIGIKVPLGYILKNNMLAYMGPKLTIKAQQIGNVETSYVSKFEGAGINQTRHTIMILVKTKVRVMIPMSYDDIEIKNEIPVSETVIVGKIPNSALGLNLKNSGFNIP</sequence>
<gene>
    <name evidence="1" type="primary">yunB</name>
    <name evidence="1" type="ORF">CROST_029280</name>
</gene>
<accession>A0A1S8L701</accession>
<evidence type="ECO:0000313" key="2">
    <source>
        <dbReference type="Proteomes" id="UP000190951"/>
    </source>
</evidence>
<reference evidence="1 2" key="1">
    <citation type="submission" date="2022-04" db="EMBL/GenBank/DDBJ databases">
        <title>Genome sequence of C. roseum typestrain.</title>
        <authorList>
            <person name="Poehlein A."/>
            <person name="Schoch T."/>
            <person name="Duerre P."/>
            <person name="Daniel R."/>
        </authorList>
    </citation>
    <scope>NUCLEOTIDE SEQUENCE [LARGE SCALE GENOMIC DNA]</scope>
    <source>
        <strain evidence="1 2">DSM 7320</strain>
    </source>
</reference>
<dbReference type="AlphaFoldDB" id="A0A1S8L701"/>
<dbReference type="EMBL" id="CP096983">
    <property type="protein sequence ID" value="URZ12211.1"/>
    <property type="molecule type" value="Genomic_DNA"/>
</dbReference>
<dbReference type="PIRSF" id="PIRSF021383">
    <property type="entry name" value="YunB"/>
    <property type="match status" value="1"/>
</dbReference>
<keyword evidence="2" id="KW-1185">Reference proteome</keyword>
<name>A0A1S8L701_9CLOT</name>
<dbReference type="InterPro" id="IPR014197">
    <property type="entry name" value="Sporulation_prot_YunB"/>
</dbReference>
<dbReference type="STRING" id="84029.CROST_18920"/>
<proteinExistence type="predicted"/>
<dbReference type="KEGG" id="crw:CROST_029280"/>
<dbReference type="NCBIfam" id="TIGR02832">
    <property type="entry name" value="spo_yunB"/>
    <property type="match status" value="1"/>
</dbReference>
<dbReference type="Pfam" id="PF09560">
    <property type="entry name" value="Spore_YunB"/>
    <property type="match status" value="1"/>
</dbReference>